<dbReference type="EMBL" id="CP077716">
    <property type="protein sequence ID" value="QXJ27105.1"/>
    <property type="molecule type" value="Genomic_DNA"/>
</dbReference>
<protein>
    <submittedName>
        <fullName evidence="1">Uncharacterized protein</fullName>
    </submittedName>
</protein>
<dbReference type="OrthoDB" id="43761at2157"/>
<dbReference type="EMBL" id="CP077717">
    <property type="protein sequence ID" value="QXJ29998.1"/>
    <property type="molecule type" value="Genomic_DNA"/>
</dbReference>
<proteinExistence type="predicted"/>
<evidence type="ECO:0000313" key="2">
    <source>
        <dbReference type="EMBL" id="QXJ29998.1"/>
    </source>
</evidence>
<sequence length="111" mass="12750">MSMTQTQIRVNSPVNGDISEEDLLFLISILDREDKVEFVKAFEADFWSLVEEKKLTKAAVYKFLKGEAPADERILQVVAVDEEAKHWIIERVKEKAQKALQIISKIEGNEE</sequence>
<reference evidence="1" key="1">
    <citation type="journal article" date="2021" name="Environ. Microbiol.">
        <title>New insights into the diversity and evolution of the archaeal mobilome from three complete genomes of Saccharolobus shibatae.</title>
        <authorList>
            <person name="Medvedeva S."/>
            <person name="Brandt D."/>
            <person name="Cvirkaite-Krupovic V."/>
            <person name="Liu Y."/>
            <person name="Severinov K."/>
            <person name="Ishino S."/>
            <person name="Ishino Y."/>
            <person name="Prangishvili D."/>
            <person name="Kalinowski J."/>
            <person name="Krupovic M."/>
        </authorList>
    </citation>
    <scope>NUCLEOTIDE SEQUENCE</scope>
    <source>
        <strain evidence="2">B12</strain>
        <plasmid evidence="1">pB12E5</plasmid>
    </source>
</reference>
<geneLocation type="plasmid" evidence="1 3">
    <name>pB12E5</name>
</geneLocation>
<dbReference type="Proteomes" id="UP000694018">
    <property type="component" value="Plasmid pB12E5"/>
</dbReference>
<name>A0A8F5GRK0_SACSH</name>
<evidence type="ECO:0000313" key="1">
    <source>
        <dbReference type="EMBL" id="QXJ27105.1"/>
    </source>
</evidence>
<accession>A0A8F5GRK0</accession>
<dbReference type="KEGG" id="sshi:J5U23_p2887"/>
<dbReference type="RefSeq" id="WP_218265757.1">
    <property type="nucleotide sequence ID" value="NZ_CP077716.1"/>
</dbReference>
<keyword evidence="1" id="KW-0614">Plasmid</keyword>
<evidence type="ECO:0000313" key="3">
    <source>
        <dbReference type="Proteomes" id="UP000694018"/>
    </source>
</evidence>
<dbReference type="AlphaFoldDB" id="A0A8F5GRK0"/>
<dbReference type="Proteomes" id="UP000694018">
    <property type="component" value="Chromosome"/>
</dbReference>
<gene>
    <name evidence="2" type="ORF">J5U23_02887</name>
    <name evidence="1" type="ORF">J5U23_p2887</name>
</gene>
<organism evidence="1 3">
    <name type="scientific">Saccharolobus shibatae (strain ATCC 51178 / DSM 5389 / JCM 8931 / NBRC 15437 / B12)</name>
    <name type="common">Sulfolobus shibatae</name>
    <dbReference type="NCBI Taxonomy" id="523848"/>
    <lineage>
        <taxon>Archaea</taxon>
        <taxon>Thermoproteota</taxon>
        <taxon>Thermoprotei</taxon>
        <taxon>Sulfolobales</taxon>
        <taxon>Sulfolobaceae</taxon>
        <taxon>Saccharolobus</taxon>
    </lineage>
</organism>
<dbReference type="GeneID" id="65564361"/>
<dbReference type="KEGG" id="sshi:J5U23_02887"/>